<name>A0A6J6JDX2_9ZZZZ</name>
<dbReference type="InterPro" id="IPR029044">
    <property type="entry name" value="Nucleotide-diphossugar_trans"/>
</dbReference>
<evidence type="ECO:0000313" key="2">
    <source>
        <dbReference type="EMBL" id="CAB4634784.1"/>
    </source>
</evidence>
<accession>A0A6J6JDX2</accession>
<protein>
    <submittedName>
        <fullName evidence="2">Unannotated protein</fullName>
    </submittedName>
</protein>
<dbReference type="Pfam" id="PF00535">
    <property type="entry name" value="Glycos_transf_2"/>
    <property type="match status" value="1"/>
</dbReference>
<dbReference type="InterPro" id="IPR001173">
    <property type="entry name" value="Glyco_trans_2-like"/>
</dbReference>
<sequence>MKPIGNSPGGAQTTYREIAKSWDLRLPLVSIISPVYNQREYLETLLNGFLTQVSAFPFEIIIRDDGSDDGSREFLCSYQEKYPELIRLSLLDSNSFGHLRPIQELLQLSRGAFIAPCDGDDYWVSPEKIQRQAELLHSNTNVGLVHHPALPSPVGTLTAPSPKGKRRKLVSKGKPMHAVWSTVMFRKIELPWIEVPIQTAGSGDFITMNLVTAHSSTLYLEDKLWAVKRNSKKPSDASGAYKSMASRLVAAKHLKQMTNSERAVRLTSEALSRAVDISGLNYAESQRALRFASWSRRRRLLEYLVKQLWRTCLNLFPARISAPEEK</sequence>
<proteinExistence type="predicted"/>
<evidence type="ECO:0000259" key="1">
    <source>
        <dbReference type="Pfam" id="PF00535"/>
    </source>
</evidence>
<gene>
    <name evidence="2" type="ORF">UFOPK2158_00111</name>
</gene>
<feature type="domain" description="Glycosyltransferase 2-like" evidence="1">
    <location>
        <begin position="30"/>
        <end position="174"/>
    </location>
</feature>
<dbReference type="SUPFAM" id="SSF53448">
    <property type="entry name" value="Nucleotide-diphospho-sugar transferases"/>
    <property type="match status" value="1"/>
</dbReference>
<organism evidence="2">
    <name type="scientific">freshwater metagenome</name>
    <dbReference type="NCBI Taxonomy" id="449393"/>
    <lineage>
        <taxon>unclassified sequences</taxon>
        <taxon>metagenomes</taxon>
        <taxon>ecological metagenomes</taxon>
    </lineage>
</organism>
<dbReference type="PANTHER" id="PTHR22916">
    <property type="entry name" value="GLYCOSYLTRANSFERASE"/>
    <property type="match status" value="1"/>
</dbReference>
<dbReference type="Gene3D" id="3.90.550.10">
    <property type="entry name" value="Spore Coat Polysaccharide Biosynthesis Protein SpsA, Chain A"/>
    <property type="match status" value="1"/>
</dbReference>
<dbReference type="PANTHER" id="PTHR22916:SF3">
    <property type="entry name" value="UDP-GLCNAC:BETAGAL BETA-1,3-N-ACETYLGLUCOSAMINYLTRANSFERASE-LIKE PROTEIN 1"/>
    <property type="match status" value="1"/>
</dbReference>
<reference evidence="2" key="1">
    <citation type="submission" date="2020-05" db="EMBL/GenBank/DDBJ databases">
        <authorList>
            <person name="Chiriac C."/>
            <person name="Salcher M."/>
            <person name="Ghai R."/>
            <person name="Kavagutti S V."/>
        </authorList>
    </citation>
    <scope>NUCLEOTIDE SEQUENCE</scope>
</reference>
<dbReference type="GO" id="GO:0016758">
    <property type="term" value="F:hexosyltransferase activity"/>
    <property type="evidence" value="ECO:0007669"/>
    <property type="project" value="UniProtKB-ARBA"/>
</dbReference>
<dbReference type="AlphaFoldDB" id="A0A6J6JDX2"/>
<dbReference type="EMBL" id="CAEZVY010000006">
    <property type="protein sequence ID" value="CAB4634784.1"/>
    <property type="molecule type" value="Genomic_DNA"/>
</dbReference>